<sequence length="132" mass="14266">MRVSAVLLVVCLAVAFVATHGAAVKEVSSIEDSEEVAVDGDRFKRAAPFLAAALPRSANLLSHYSKTGPCKCWSWGTSSCRSEYWGCYCPLSTGTGGCYVNNGKGWHYASGTRGVMCWCEDKTDVLWARGPY</sequence>
<keyword evidence="1" id="KW-0732">Signal</keyword>
<feature type="chain" id="PRO_5041951014" evidence="1">
    <location>
        <begin position="22"/>
        <end position="132"/>
    </location>
</feature>
<dbReference type="EMBL" id="JAODUO010000111">
    <property type="protein sequence ID" value="KAK2189258.1"/>
    <property type="molecule type" value="Genomic_DNA"/>
</dbReference>
<name>A0AAD9P6V8_RIDPI</name>
<protein>
    <submittedName>
        <fullName evidence="2">Uncharacterized protein</fullName>
    </submittedName>
</protein>
<dbReference type="Proteomes" id="UP001209878">
    <property type="component" value="Unassembled WGS sequence"/>
</dbReference>
<gene>
    <name evidence="2" type="ORF">NP493_112g04005</name>
</gene>
<organism evidence="2 3">
    <name type="scientific">Ridgeia piscesae</name>
    <name type="common">Tubeworm</name>
    <dbReference type="NCBI Taxonomy" id="27915"/>
    <lineage>
        <taxon>Eukaryota</taxon>
        <taxon>Metazoa</taxon>
        <taxon>Spiralia</taxon>
        <taxon>Lophotrochozoa</taxon>
        <taxon>Annelida</taxon>
        <taxon>Polychaeta</taxon>
        <taxon>Sedentaria</taxon>
        <taxon>Canalipalpata</taxon>
        <taxon>Sabellida</taxon>
        <taxon>Siboglinidae</taxon>
        <taxon>Ridgeia</taxon>
    </lineage>
</organism>
<comment type="caution">
    <text evidence="2">The sequence shown here is derived from an EMBL/GenBank/DDBJ whole genome shotgun (WGS) entry which is preliminary data.</text>
</comment>
<feature type="signal peptide" evidence="1">
    <location>
        <begin position="1"/>
        <end position="21"/>
    </location>
</feature>
<evidence type="ECO:0000313" key="2">
    <source>
        <dbReference type="EMBL" id="KAK2189258.1"/>
    </source>
</evidence>
<keyword evidence="3" id="KW-1185">Reference proteome</keyword>
<dbReference type="AlphaFoldDB" id="A0AAD9P6V8"/>
<evidence type="ECO:0000313" key="3">
    <source>
        <dbReference type="Proteomes" id="UP001209878"/>
    </source>
</evidence>
<evidence type="ECO:0000256" key="1">
    <source>
        <dbReference type="SAM" id="SignalP"/>
    </source>
</evidence>
<accession>A0AAD9P6V8</accession>
<reference evidence="2" key="1">
    <citation type="journal article" date="2023" name="Mol. Biol. Evol.">
        <title>Third-Generation Sequencing Reveals the Adaptive Role of the Epigenome in Three Deep-Sea Polychaetes.</title>
        <authorList>
            <person name="Perez M."/>
            <person name="Aroh O."/>
            <person name="Sun Y."/>
            <person name="Lan Y."/>
            <person name="Juniper S.K."/>
            <person name="Young C.R."/>
            <person name="Angers B."/>
            <person name="Qian P.Y."/>
        </authorList>
    </citation>
    <scope>NUCLEOTIDE SEQUENCE</scope>
    <source>
        <strain evidence="2">R07B-5</strain>
    </source>
</reference>
<proteinExistence type="predicted"/>